<dbReference type="PANTHER" id="PTHR35526:SF3">
    <property type="entry name" value="ANTI-SIGMA-F FACTOR RSBW"/>
    <property type="match status" value="1"/>
</dbReference>
<evidence type="ECO:0000259" key="2">
    <source>
        <dbReference type="Pfam" id="PF13581"/>
    </source>
</evidence>
<keyword evidence="1" id="KW-0723">Serine/threonine-protein kinase</keyword>
<dbReference type="RefSeq" id="WP_203989495.1">
    <property type="nucleotide sequence ID" value="NZ_BOOU01000058.1"/>
</dbReference>
<dbReference type="EMBL" id="BOOU01000058">
    <property type="protein sequence ID" value="GII79485.1"/>
    <property type="molecule type" value="Genomic_DNA"/>
</dbReference>
<evidence type="ECO:0000313" key="3">
    <source>
        <dbReference type="EMBL" id="GII79485.1"/>
    </source>
</evidence>
<dbReference type="InterPro" id="IPR050267">
    <property type="entry name" value="Anti-sigma-factor_SerPK"/>
</dbReference>
<accession>A0A919V6L7</accession>
<dbReference type="Proteomes" id="UP000655287">
    <property type="component" value="Unassembled WGS sequence"/>
</dbReference>
<dbReference type="SUPFAM" id="SSF55874">
    <property type="entry name" value="ATPase domain of HSP90 chaperone/DNA topoisomerase II/histidine kinase"/>
    <property type="match status" value="1"/>
</dbReference>
<keyword evidence="4" id="KW-1185">Reference proteome</keyword>
<dbReference type="Pfam" id="PF13581">
    <property type="entry name" value="HATPase_c_2"/>
    <property type="match status" value="1"/>
</dbReference>
<feature type="domain" description="Histidine kinase/HSP90-like ATPase" evidence="2">
    <location>
        <begin position="12"/>
        <end position="125"/>
    </location>
</feature>
<dbReference type="CDD" id="cd16936">
    <property type="entry name" value="HATPase_RsbW-like"/>
    <property type="match status" value="1"/>
</dbReference>
<sequence>MGGTRSVCWDLPPDAAIVAKARGMVNETLLCWGLRALADDVVLAVGELLANAITYGEPPVRLAIAVEGAELCVQVTDHGAERPRHLDLGVDAVHGRGLVIVAALAHRTGVTPFPGAAGKAVWARWRLPAGTVC</sequence>
<reference evidence="3" key="1">
    <citation type="submission" date="2021-01" db="EMBL/GenBank/DDBJ databases">
        <title>Whole genome shotgun sequence of Sphaerisporangium rufum NBRC 109079.</title>
        <authorList>
            <person name="Komaki H."/>
            <person name="Tamura T."/>
        </authorList>
    </citation>
    <scope>NUCLEOTIDE SEQUENCE</scope>
    <source>
        <strain evidence="3">NBRC 109079</strain>
    </source>
</reference>
<keyword evidence="1" id="KW-0808">Transferase</keyword>
<protein>
    <recommendedName>
        <fullName evidence="2">Histidine kinase/HSP90-like ATPase domain-containing protein</fullName>
    </recommendedName>
</protein>
<evidence type="ECO:0000256" key="1">
    <source>
        <dbReference type="ARBA" id="ARBA00022527"/>
    </source>
</evidence>
<dbReference type="Gene3D" id="3.30.565.10">
    <property type="entry name" value="Histidine kinase-like ATPase, C-terminal domain"/>
    <property type="match status" value="1"/>
</dbReference>
<evidence type="ECO:0000313" key="4">
    <source>
        <dbReference type="Proteomes" id="UP000655287"/>
    </source>
</evidence>
<name>A0A919V6L7_9ACTN</name>
<dbReference type="InterPro" id="IPR036890">
    <property type="entry name" value="HATPase_C_sf"/>
</dbReference>
<dbReference type="AlphaFoldDB" id="A0A919V6L7"/>
<dbReference type="GO" id="GO:0004674">
    <property type="term" value="F:protein serine/threonine kinase activity"/>
    <property type="evidence" value="ECO:0007669"/>
    <property type="project" value="UniProtKB-KW"/>
</dbReference>
<proteinExistence type="predicted"/>
<organism evidence="3 4">
    <name type="scientific">Sphaerisporangium rufum</name>
    <dbReference type="NCBI Taxonomy" id="1381558"/>
    <lineage>
        <taxon>Bacteria</taxon>
        <taxon>Bacillati</taxon>
        <taxon>Actinomycetota</taxon>
        <taxon>Actinomycetes</taxon>
        <taxon>Streptosporangiales</taxon>
        <taxon>Streptosporangiaceae</taxon>
        <taxon>Sphaerisporangium</taxon>
    </lineage>
</organism>
<dbReference type="PANTHER" id="PTHR35526">
    <property type="entry name" value="ANTI-SIGMA-F FACTOR RSBW-RELATED"/>
    <property type="match status" value="1"/>
</dbReference>
<dbReference type="InterPro" id="IPR003594">
    <property type="entry name" value="HATPase_dom"/>
</dbReference>
<gene>
    <name evidence="3" type="ORF">Sru01_44670</name>
</gene>
<keyword evidence="1" id="KW-0418">Kinase</keyword>
<comment type="caution">
    <text evidence="3">The sequence shown here is derived from an EMBL/GenBank/DDBJ whole genome shotgun (WGS) entry which is preliminary data.</text>
</comment>